<evidence type="ECO:0008006" key="3">
    <source>
        <dbReference type="Google" id="ProtNLM"/>
    </source>
</evidence>
<sequence>MADLKTKKEEENMRILVIEDKEMHRKSAQETLTRHDVTIAKSFDEAMELMSERIDEKNVQRLLTEEGFPTEPDWKNDHEQYVAYSKVRHEAQEKSIIPFSFEVVLTDMMMPEDTDSHAIKIRNSKTQVPYGFVIALKATLCGAKYVAMVTDTNHHKSTMSAALDYLGGGYYEDGFKPNFVINGAKVMFVHAPFLEDILKDVPCDWCEERPGVCSTCNGSGRDKHRGSECVMCREDIGKCEQCKGTTRFDKQVYERKDWGKVLADLIS</sequence>
<name>A0A1G2G2J8_9BACT</name>
<gene>
    <name evidence="1" type="ORF">A2719_05335</name>
</gene>
<evidence type="ECO:0000313" key="1">
    <source>
        <dbReference type="EMBL" id="OGZ44516.1"/>
    </source>
</evidence>
<dbReference type="SUPFAM" id="SSF52172">
    <property type="entry name" value="CheY-like"/>
    <property type="match status" value="1"/>
</dbReference>
<dbReference type="EMBL" id="MHNK01000002">
    <property type="protein sequence ID" value="OGZ44516.1"/>
    <property type="molecule type" value="Genomic_DNA"/>
</dbReference>
<proteinExistence type="predicted"/>
<protein>
    <recommendedName>
        <fullName evidence="3">Response regulatory domain-containing protein</fullName>
    </recommendedName>
</protein>
<dbReference type="Gene3D" id="3.40.50.2300">
    <property type="match status" value="1"/>
</dbReference>
<evidence type="ECO:0000313" key="2">
    <source>
        <dbReference type="Proteomes" id="UP000177480"/>
    </source>
</evidence>
<reference evidence="1 2" key="1">
    <citation type="journal article" date="2016" name="Nat. Commun.">
        <title>Thousands of microbial genomes shed light on interconnected biogeochemical processes in an aquifer system.</title>
        <authorList>
            <person name="Anantharaman K."/>
            <person name="Brown C.T."/>
            <person name="Hug L.A."/>
            <person name="Sharon I."/>
            <person name="Castelle C.J."/>
            <person name="Probst A.J."/>
            <person name="Thomas B.C."/>
            <person name="Singh A."/>
            <person name="Wilkins M.J."/>
            <person name="Karaoz U."/>
            <person name="Brodie E.L."/>
            <person name="Williams K.H."/>
            <person name="Hubbard S.S."/>
            <person name="Banfield J.F."/>
        </authorList>
    </citation>
    <scope>NUCLEOTIDE SEQUENCE [LARGE SCALE GENOMIC DNA]</scope>
</reference>
<accession>A0A1G2G2J8</accession>
<dbReference type="Proteomes" id="UP000177480">
    <property type="component" value="Unassembled WGS sequence"/>
</dbReference>
<dbReference type="AlphaFoldDB" id="A0A1G2G2J8"/>
<dbReference type="InterPro" id="IPR011006">
    <property type="entry name" value="CheY-like_superfamily"/>
</dbReference>
<comment type="caution">
    <text evidence="1">The sequence shown here is derived from an EMBL/GenBank/DDBJ whole genome shotgun (WGS) entry which is preliminary data.</text>
</comment>
<organism evidence="1 2">
    <name type="scientific">Candidatus Ryanbacteria bacterium RIFCSPHIGHO2_01_FULL_45_22</name>
    <dbReference type="NCBI Taxonomy" id="1802114"/>
    <lineage>
        <taxon>Bacteria</taxon>
        <taxon>Candidatus Ryaniibacteriota</taxon>
    </lineage>
</organism>